<feature type="compositionally biased region" description="Polar residues" evidence="3">
    <location>
        <begin position="104"/>
        <end position="114"/>
    </location>
</feature>
<dbReference type="CDD" id="cd23767">
    <property type="entry name" value="IQCD"/>
    <property type="match status" value="1"/>
</dbReference>
<feature type="region of interest" description="Disordered" evidence="3">
    <location>
        <begin position="359"/>
        <end position="434"/>
    </location>
</feature>
<accession>A0A8M8UVS6</accession>
<dbReference type="AlphaFoldDB" id="A0A8M8UVS6"/>
<dbReference type="PANTHER" id="PTHR32295">
    <property type="entry name" value="IQ-DOMAIN 5-RELATED"/>
    <property type="match status" value="1"/>
</dbReference>
<protein>
    <submittedName>
        <fullName evidence="5">Protein IQ-DOMAIN 1 isoform X1</fullName>
    </submittedName>
</protein>
<sequence length="434" mass="48452">MGITGELVRSVFSKSRSVQRHDSQGHHGRSNAAEKKKWSSSVRSYLCGDEHNSALAADDSGSVRSSTVAEVDLASFRSNRATNISSTGGGGDVTSVYADEDTASLRSSEATVNQPLHGDSKDEDRKEKQNSTYRLFRQEDAALIIQAAFRSFQARRAQCEAKMQDDEHEPAASLSRESIGTSIEVQTGNSSDIFSIKEESCDVHQKIRQRARAQVLKIQIDLKGLFPTQNLSIRRSQEDWDDSTVSSVIAKMRMQHRLEAATRRERALAYAFSQQLRICSKKKQSTTSGDETNMGWSWLERWMAARQPELTLMGEIITGGEQKTVIRKRMLDAAMEEKESCGSNEVSSLVEVGVLSVPKNVPRPAKPRSKATRSLSRQNSTSSHLCPRESKDTKKACHLTDEKEKRKRTKQPVGNKREIKNATTQVSLEHENQH</sequence>
<proteinExistence type="inferred from homology"/>
<feature type="region of interest" description="Disordered" evidence="3">
    <location>
        <begin position="1"/>
        <end position="38"/>
    </location>
</feature>
<feature type="compositionally biased region" description="Basic and acidic residues" evidence="3">
    <location>
        <begin position="118"/>
        <end position="129"/>
    </location>
</feature>
<dbReference type="GeneID" id="105158777"/>
<dbReference type="Pfam" id="PF00612">
    <property type="entry name" value="IQ"/>
    <property type="match status" value="1"/>
</dbReference>
<dbReference type="RefSeq" id="XP_020548100.1">
    <property type="nucleotide sequence ID" value="XM_020692441.1"/>
</dbReference>
<name>A0A8M8UVS6_SESIN</name>
<dbReference type="PANTHER" id="PTHR32295:SF15">
    <property type="entry name" value="PROTEIN IQ-DOMAIN 33"/>
    <property type="match status" value="1"/>
</dbReference>
<evidence type="ECO:0000313" key="4">
    <source>
        <dbReference type="Proteomes" id="UP000504604"/>
    </source>
</evidence>
<dbReference type="GO" id="GO:0005516">
    <property type="term" value="F:calmodulin binding"/>
    <property type="evidence" value="ECO:0007669"/>
    <property type="project" value="UniProtKB-KW"/>
</dbReference>
<reference evidence="5" key="1">
    <citation type="submission" date="2025-08" db="UniProtKB">
        <authorList>
            <consortium name="RefSeq"/>
        </authorList>
    </citation>
    <scope>IDENTIFICATION</scope>
</reference>
<dbReference type="PROSITE" id="PS50096">
    <property type="entry name" value="IQ"/>
    <property type="match status" value="1"/>
</dbReference>
<dbReference type="InterPro" id="IPR000048">
    <property type="entry name" value="IQ_motif_EF-hand-BS"/>
</dbReference>
<organism evidence="4 5">
    <name type="scientific">Sesamum indicum</name>
    <name type="common">Oriental sesame</name>
    <name type="synonym">Sesamum orientale</name>
    <dbReference type="NCBI Taxonomy" id="4182"/>
    <lineage>
        <taxon>Eukaryota</taxon>
        <taxon>Viridiplantae</taxon>
        <taxon>Streptophyta</taxon>
        <taxon>Embryophyta</taxon>
        <taxon>Tracheophyta</taxon>
        <taxon>Spermatophyta</taxon>
        <taxon>Magnoliopsida</taxon>
        <taxon>eudicotyledons</taxon>
        <taxon>Gunneridae</taxon>
        <taxon>Pentapetalae</taxon>
        <taxon>asterids</taxon>
        <taxon>lamiids</taxon>
        <taxon>Lamiales</taxon>
        <taxon>Pedaliaceae</taxon>
        <taxon>Sesamum</taxon>
    </lineage>
</organism>
<dbReference type="Proteomes" id="UP000504604">
    <property type="component" value="Linkage group LG3"/>
</dbReference>
<keyword evidence="1" id="KW-0112">Calmodulin-binding</keyword>
<keyword evidence="4" id="KW-1185">Reference proteome</keyword>
<dbReference type="OrthoDB" id="906240at2759"/>
<feature type="region of interest" description="Disordered" evidence="3">
    <location>
        <begin position="104"/>
        <end position="130"/>
    </location>
</feature>
<comment type="similarity">
    <text evidence="2">Belongs to the IQD family.</text>
</comment>
<evidence type="ECO:0000256" key="1">
    <source>
        <dbReference type="ARBA" id="ARBA00022860"/>
    </source>
</evidence>
<evidence type="ECO:0000256" key="3">
    <source>
        <dbReference type="SAM" id="MobiDB-lite"/>
    </source>
</evidence>
<evidence type="ECO:0000313" key="5">
    <source>
        <dbReference type="RefSeq" id="XP_020548100.1"/>
    </source>
</evidence>
<gene>
    <name evidence="5" type="primary">LOC105158777</name>
</gene>
<feature type="compositionally biased region" description="Polar residues" evidence="3">
    <location>
        <begin position="372"/>
        <end position="384"/>
    </location>
</feature>
<feature type="compositionally biased region" description="Basic and acidic residues" evidence="3">
    <location>
        <begin position="386"/>
        <end position="404"/>
    </location>
</feature>
<evidence type="ECO:0000256" key="2">
    <source>
        <dbReference type="ARBA" id="ARBA00024341"/>
    </source>
</evidence>